<dbReference type="HOGENOM" id="CLU_2826725_0_0_6"/>
<gene>
    <name evidence="2" type="ordered locus">Nhal_3433</name>
</gene>
<evidence type="ECO:0000313" key="2">
    <source>
        <dbReference type="EMBL" id="ADE16462.1"/>
    </source>
</evidence>
<name>D5C1B0_NITHN</name>
<proteinExistence type="predicted"/>
<keyword evidence="1" id="KW-0472">Membrane</keyword>
<dbReference type="AlphaFoldDB" id="D5C1B0"/>
<dbReference type="EMBL" id="CP001798">
    <property type="protein sequence ID" value="ADE16462.1"/>
    <property type="molecule type" value="Genomic_DNA"/>
</dbReference>
<dbReference type="KEGG" id="nhl:Nhal_3433"/>
<feature type="transmembrane region" description="Helical" evidence="1">
    <location>
        <begin position="20"/>
        <end position="42"/>
    </location>
</feature>
<dbReference type="Proteomes" id="UP000001844">
    <property type="component" value="Chromosome"/>
</dbReference>
<keyword evidence="1" id="KW-0812">Transmembrane</keyword>
<protein>
    <submittedName>
        <fullName evidence="2">PAS sensor diguanylate cyclase/phosphodiesterase</fullName>
    </submittedName>
</protein>
<dbReference type="STRING" id="472759.Nhal_3433"/>
<organism evidence="2 3">
    <name type="scientific">Nitrosococcus halophilus (strain Nc4)</name>
    <dbReference type="NCBI Taxonomy" id="472759"/>
    <lineage>
        <taxon>Bacteria</taxon>
        <taxon>Pseudomonadati</taxon>
        <taxon>Pseudomonadota</taxon>
        <taxon>Gammaproteobacteria</taxon>
        <taxon>Chromatiales</taxon>
        <taxon>Chromatiaceae</taxon>
        <taxon>Nitrosococcus</taxon>
    </lineage>
</organism>
<accession>D5C1B0</accession>
<sequence length="66" mass="7444">MSDPEQAPTPHFLSLKWKAVLVFSLVLVTINASLAGLAYLGLQRQFALQREQVYLDHIEKIQVGSY</sequence>
<evidence type="ECO:0000256" key="1">
    <source>
        <dbReference type="SAM" id="Phobius"/>
    </source>
</evidence>
<dbReference type="RefSeq" id="WP_013034311.1">
    <property type="nucleotide sequence ID" value="NC_013960.1"/>
</dbReference>
<evidence type="ECO:0000313" key="3">
    <source>
        <dbReference type="Proteomes" id="UP000001844"/>
    </source>
</evidence>
<keyword evidence="1" id="KW-1133">Transmembrane helix</keyword>
<reference evidence="3" key="1">
    <citation type="submission" date="2010-04" db="EMBL/GenBank/DDBJ databases">
        <title>Complete genome sequence of Nitrosococcus halophilus Nc4, a salt-adapted, aerobic obligate ammonia-oxidizing sulfur purple bacterium.</title>
        <authorList>
            <consortium name="US DOE Joint Genome Institute"/>
            <person name="Campbell M.A."/>
            <person name="Malfatti S.A."/>
            <person name="Chain P.S.G."/>
            <person name="Heidelberg J.F."/>
            <person name="Ward B.B."/>
            <person name="Klotz M.G."/>
        </authorList>
    </citation>
    <scope>NUCLEOTIDE SEQUENCE [LARGE SCALE GENOMIC DNA]</scope>
    <source>
        <strain evidence="3">Nc4</strain>
    </source>
</reference>
<keyword evidence="3" id="KW-1185">Reference proteome</keyword>